<sequence>MKIAVLGAGISGLGSAYILSQKHQVDVYERQNRLGGHARTTILEEDNKKFGVDTGFLVFNYATYPLLTKLFEQLDVKIENSDMSFGFWDKDKNIAYNGQSLGGMFFQKRNLLNLVHYKMIKDILTFNEKANADLVNNSKDLDLNLGEYIEGFGQAFKDRYILPMGGAIWSTPTDEMNKFPARTFLTFFKNHGLLGVDTHHQWLTVSNGSINYVNKIKEHIKGNIYLNSDVIKVRRLEDKVILIHEDGKESTYDKVVFAMHAPDALKMIENPTLQEVEILSAFKYKENRAVLHNDTSILYPNKKIYAAWNYTTSSENKNAVTLTYWINTLQNLKTKKEYFVTLNEPSNINKKIEDITYEHPQFTRLAIKSQKRKDEICGKNNSYFAGAYWRYGFHEDGLFSANELAKKLGCEL</sequence>
<dbReference type="PANTHER" id="PTHR42923">
    <property type="entry name" value="PROTOPORPHYRINOGEN OXIDASE"/>
    <property type="match status" value="1"/>
</dbReference>
<proteinExistence type="predicted"/>
<gene>
    <name evidence="1" type="ORF">APAC_1195</name>
</gene>
<dbReference type="Pfam" id="PF01593">
    <property type="entry name" value="Amino_oxidase"/>
    <property type="match status" value="1"/>
</dbReference>
<dbReference type="Gene3D" id="3.30.70.1990">
    <property type="match status" value="1"/>
</dbReference>
<dbReference type="InterPro" id="IPR050464">
    <property type="entry name" value="Zeta_carotene_desat/Oxidored"/>
</dbReference>
<reference evidence="1" key="1">
    <citation type="submission" date="2019-09" db="EMBL/GenBank/DDBJ databases">
        <title>Complete genome sequencing of four Arcobacter species reveals a diverse suite of mobile elements.</title>
        <authorList>
            <person name="Miller W.G."/>
            <person name="Yee E."/>
            <person name="Bono J.L."/>
        </authorList>
    </citation>
    <scope>NUCLEOTIDE SEQUENCE [LARGE SCALE GENOMIC DNA]</scope>
    <source>
        <strain evidence="1">LMG 26638</strain>
    </source>
</reference>
<dbReference type="Proteomes" id="UP000322726">
    <property type="component" value="Chromosome"/>
</dbReference>
<dbReference type="Gene3D" id="3.50.50.60">
    <property type="entry name" value="FAD/NAD(P)-binding domain"/>
    <property type="match status" value="1"/>
</dbReference>
<dbReference type="InterPro" id="IPR036188">
    <property type="entry name" value="FAD/NAD-bd_sf"/>
</dbReference>
<keyword evidence="2" id="KW-1185">Reference proteome</keyword>
<evidence type="ECO:0000313" key="2">
    <source>
        <dbReference type="Proteomes" id="UP000322726"/>
    </source>
</evidence>
<dbReference type="GO" id="GO:0016491">
    <property type="term" value="F:oxidoreductase activity"/>
    <property type="evidence" value="ECO:0007669"/>
    <property type="project" value="InterPro"/>
</dbReference>
<dbReference type="RefSeq" id="WP_130233258.1">
    <property type="nucleotide sequence ID" value="NZ_BMEF01000039.1"/>
</dbReference>
<reference evidence="1" key="2">
    <citation type="submission" date="2019-09" db="EMBL/GenBank/DDBJ databases">
        <title>Taxonomic note: a critical rebuttal of the proposed division of the genus Arcobacter into six genera, emended descriptions of Arcobacter anaerophilus and the genus Arcobacter, and an assessment of genus-level boundaries for Epsilonproteobacteria using in silico genomic comparator tools.</title>
        <authorList>
            <person name="On S.L.W."/>
            <person name="Miller W.G."/>
            <person name="Biggs P."/>
            <person name="Cornelius A."/>
            <person name="Vandamme P."/>
        </authorList>
    </citation>
    <scope>NUCLEOTIDE SEQUENCE [LARGE SCALE GENOMIC DNA]</scope>
    <source>
        <strain evidence="1">LMG 26638</strain>
    </source>
</reference>
<dbReference type="KEGG" id="apai:APAC_1195"/>
<protein>
    <submittedName>
        <fullName evidence="1">NAD/FAD-binding protein</fullName>
    </submittedName>
</protein>
<dbReference type="AlphaFoldDB" id="A0A5C2HAV5"/>
<dbReference type="EMBL" id="CP035928">
    <property type="protein sequence ID" value="QEP34316.1"/>
    <property type="molecule type" value="Genomic_DNA"/>
</dbReference>
<dbReference type="OrthoDB" id="20837at2"/>
<evidence type="ECO:0000313" key="1">
    <source>
        <dbReference type="EMBL" id="QEP34316.1"/>
    </source>
</evidence>
<dbReference type="Gene3D" id="1.10.405.20">
    <property type="match status" value="1"/>
</dbReference>
<organism evidence="1 2">
    <name type="scientific">Malaciobacter pacificus</name>
    <dbReference type="NCBI Taxonomy" id="1080223"/>
    <lineage>
        <taxon>Bacteria</taxon>
        <taxon>Pseudomonadati</taxon>
        <taxon>Campylobacterota</taxon>
        <taxon>Epsilonproteobacteria</taxon>
        <taxon>Campylobacterales</taxon>
        <taxon>Arcobacteraceae</taxon>
        <taxon>Malaciobacter</taxon>
    </lineage>
</organism>
<dbReference type="InterPro" id="IPR002937">
    <property type="entry name" value="Amino_oxidase"/>
</dbReference>
<dbReference type="PANTHER" id="PTHR42923:SF17">
    <property type="entry name" value="AMINE OXIDASE DOMAIN-CONTAINING PROTEIN"/>
    <property type="match status" value="1"/>
</dbReference>
<accession>A0A5C2HAV5</accession>
<dbReference type="SUPFAM" id="SSF51905">
    <property type="entry name" value="FAD/NAD(P)-binding domain"/>
    <property type="match status" value="1"/>
</dbReference>
<name>A0A5C2HAV5_9BACT</name>